<accession>D2QUD8</accession>
<protein>
    <submittedName>
        <fullName evidence="2">Uncharacterized protein</fullName>
    </submittedName>
</protein>
<gene>
    <name evidence="2" type="ordered locus">Slin_6463</name>
</gene>
<feature type="signal peptide" evidence="1">
    <location>
        <begin position="1"/>
        <end position="20"/>
    </location>
</feature>
<feature type="chain" id="PRO_5003034288" evidence="1">
    <location>
        <begin position="21"/>
        <end position="70"/>
    </location>
</feature>
<proteinExistence type="predicted"/>
<organism evidence="2 3">
    <name type="scientific">Spirosoma linguale (strain ATCC 33905 / DSM 74 / LMG 10896 / Claus 1)</name>
    <dbReference type="NCBI Taxonomy" id="504472"/>
    <lineage>
        <taxon>Bacteria</taxon>
        <taxon>Pseudomonadati</taxon>
        <taxon>Bacteroidota</taxon>
        <taxon>Cytophagia</taxon>
        <taxon>Cytophagales</taxon>
        <taxon>Cytophagaceae</taxon>
        <taxon>Spirosoma</taxon>
    </lineage>
</organism>
<evidence type="ECO:0000256" key="1">
    <source>
        <dbReference type="SAM" id="SignalP"/>
    </source>
</evidence>
<dbReference type="EMBL" id="CP001769">
    <property type="protein sequence ID" value="ADB42420.1"/>
    <property type="molecule type" value="Genomic_DNA"/>
</dbReference>
<dbReference type="AlphaFoldDB" id="D2QUD8"/>
<name>D2QUD8_SPILD</name>
<keyword evidence="1" id="KW-0732">Signal</keyword>
<dbReference type="STRING" id="504472.Slin_6463"/>
<keyword evidence="3" id="KW-1185">Reference proteome</keyword>
<dbReference type="KEGG" id="sli:Slin_6463"/>
<sequence length="70" mass="7845">MKSILPLLFVLSLVSIVSQAQETNTFPPALTNQELRDLHDETLTQINSLVNYLGVIADRNTGRYNFLLSP</sequence>
<dbReference type="Proteomes" id="UP000002028">
    <property type="component" value="Chromosome"/>
</dbReference>
<dbReference type="HOGENOM" id="CLU_2755844_0_0_10"/>
<evidence type="ECO:0000313" key="2">
    <source>
        <dbReference type="EMBL" id="ADB42420.1"/>
    </source>
</evidence>
<reference evidence="2 3" key="1">
    <citation type="journal article" date="2010" name="Stand. Genomic Sci.">
        <title>Complete genome sequence of Spirosoma linguale type strain (1).</title>
        <authorList>
            <person name="Lail K."/>
            <person name="Sikorski J."/>
            <person name="Saunders E."/>
            <person name="Lapidus A."/>
            <person name="Glavina Del Rio T."/>
            <person name="Copeland A."/>
            <person name="Tice H."/>
            <person name="Cheng J.-F."/>
            <person name="Lucas S."/>
            <person name="Nolan M."/>
            <person name="Bruce D."/>
            <person name="Goodwin L."/>
            <person name="Pitluck S."/>
            <person name="Ivanova N."/>
            <person name="Mavromatis K."/>
            <person name="Ovchinnikova G."/>
            <person name="Pati A."/>
            <person name="Chen A."/>
            <person name="Palaniappan K."/>
            <person name="Land M."/>
            <person name="Hauser L."/>
            <person name="Chang Y.-J."/>
            <person name="Jeffries C.D."/>
            <person name="Chain P."/>
            <person name="Brettin T."/>
            <person name="Detter J.C."/>
            <person name="Schuetze A."/>
            <person name="Rohde M."/>
            <person name="Tindall B.J."/>
            <person name="Goeker M."/>
            <person name="Bristow J."/>
            <person name="Eisen J.A."/>
            <person name="Markowitz V."/>
            <person name="Hugenholtz P."/>
            <person name="Kyrpides N.C."/>
            <person name="Klenk H.-P."/>
            <person name="Chen F."/>
        </authorList>
    </citation>
    <scope>NUCLEOTIDE SEQUENCE [LARGE SCALE GENOMIC DNA]</scope>
    <source>
        <strain evidence="3">ATCC 33905 / DSM 74 / LMG 10896 / Claus 1</strain>
    </source>
</reference>
<evidence type="ECO:0000313" key="3">
    <source>
        <dbReference type="Proteomes" id="UP000002028"/>
    </source>
</evidence>